<evidence type="ECO:0000256" key="5">
    <source>
        <dbReference type="ARBA" id="ARBA00023319"/>
    </source>
</evidence>
<evidence type="ECO:0000259" key="8">
    <source>
        <dbReference type="PROSITE" id="PS50835"/>
    </source>
</evidence>
<sequence>MDISSKSIQLLLTGFLFISSIYSLTLKTEDVIFEEGDTIIVNCTYDKDGQEEILDRGIRWQKQTDDYFKDIALFSPPNGRGPFIVKGMQSLYSNRTELIAPNISLSAVLIVKHPLCGDQGLYRCWIEYYPWVSFNMHVQTSGSDVKFKSKPKIPEEFHFFPKELEENQSIILLCGANVGSPLGNIEIWKIPQYNNTPVLIQELNVTTNKTENCTEFINVNFTYNVTRDDNGAVFRCSSQNNLTQGPGPYKESPKMFVIYGPDKPVITLTPFKSFYFVGDYLTIQCTTDSNPPPVFTWKFHPHNKSLETVIKTSSDVSKLVYDTLKTTDSGTYSCTATNAATLNSVNVTSSVFLYVNHSEIGYQGCNQCGYLTVCQQYDGKTVCVTNKWIPIAIVFILISVSFAASSIVLIKNKSASQNDGGYQAHTEIVNTHVYSALQSHKPE</sequence>
<evidence type="ECO:0000256" key="1">
    <source>
        <dbReference type="ARBA" id="ARBA00004479"/>
    </source>
</evidence>
<dbReference type="GO" id="GO:0005886">
    <property type="term" value="C:plasma membrane"/>
    <property type="evidence" value="ECO:0007669"/>
    <property type="project" value="TreeGrafter"/>
</dbReference>
<evidence type="ECO:0000256" key="7">
    <source>
        <dbReference type="SAM" id="SignalP"/>
    </source>
</evidence>
<dbReference type="InterPro" id="IPR036179">
    <property type="entry name" value="Ig-like_dom_sf"/>
</dbReference>
<evidence type="ECO:0000313" key="9">
    <source>
        <dbReference type="EnsemblMetazoa" id="G33949.2:cds"/>
    </source>
</evidence>
<keyword evidence="6" id="KW-1133">Transmembrane helix</keyword>
<feature type="transmembrane region" description="Helical" evidence="6">
    <location>
        <begin position="388"/>
        <end position="410"/>
    </location>
</feature>
<dbReference type="GO" id="GO:0098609">
    <property type="term" value="P:cell-cell adhesion"/>
    <property type="evidence" value="ECO:0007669"/>
    <property type="project" value="TreeGrafter"/>
</dbReference>
<dbReference type="Pfam" id="PF13927">
    <property type="entry name" value="Ig_3"/>
    <property type="match status" value="1"/>
</dbReference>
<dbReference type="InterPro" id="IPR013783">
    <property type="entry name" value="Ig-like_fold"/>
</dbReference>
<dbReference type="PROSITE" id="PS50835">
    <property type="entry name" value="IG_LIKE"/>
    <property type="match status" value="1"/>
</dbReference>
<dbReference type="InterPro" id="IPR051275">
    <property type="entry name" value="Cell_adhesion_signaling"/>
</dbReference>
<dbReference type="InterPro" id="IPR007110">
    <property type="entry name" value="Ig-like_dom"/>
</dbReference>
<dbReference type="Gene3D" id="2.60.40.10">
    <property type="entry name" value="Immunoglobulins"/>
    <property type="match status" value="3"/>
</dbReference>
<dbReference type="GO" id="GO:0005911">
    <property type="term" value="C:cell-cell junction"/>
    <property type="evidence" value="ECO:0007669"/>
    <property type="project" value="TreeGrafter"/>
</dbReference>
<evidence type="ECO:0000256" key="2">
    <source>
        <dbReference type="ARBA" id="ARBA00023136"/>
    </source>
</evidence>
<keyword evidence="10" id="KW-1185">Reference proteome</keyword>
<dbReference type="AlphaFoldDB" id="A0A8W8MKR7"/>
<protein>
    <recommendedName>
        <fullName evidence="8">Ig-like domain-containing protein</fullName>
    </recommendedName>
</protein>
<dbReference type="Proteomes" id="UP000005408">
    <property type="component" value="Unassembled WGS sequence"/>
</dbReference>
<evidence type="ECO:0000256" key="3">
    <source>
        <dbReference type="ARBA" id="ARBA00023157"/>
    </source>
</evidence>
<name>A0A8W8MKR7_MAGGI</name>
<dbReference type="PANTHER" id="PTHR11640">
    <property type="entry name" value="NEPHRIN"/>
    <property type="match status" value="1"/>
</dbReference>
<reference evidence="9" key="1">
    <citation type="submission" date="2022-08" db="UniProtKB">
        <authorList>
            <consortium name="EnsemblMetazoa"/>
        </authorList>
    </citation>
    <scope>IDENTIFICATION</scope>
    <source>
        <strain evidence="9">05x7-T-G4-1.051#20</strain>
    </source>
</reference>
<keyword evidence="5" id="KW-0393">Immunoglobulin domain</keyword>
<keyword evidence="7" id="KW-0732">Signal</keyword>
<dbReference type="SMART" id="SM00408">
    <property type="entry name" value="IGc2"/>
    <property type="match status" value="1"/>
</dbReference>
<proteinExistence type="predicted"/>
<organism evidence="9 10">
    <name type="scientific">Magallana gigas</name>
    <name type="common">Pacific oyster</name>
    <name type="synonym">Crassostrea gigas</name>
    <dbReference type="NCBI Taxonomy" id="29159"/>
    <lineage>
        <taxon>Eukaryota</taxon>
        <taxon>Metazoa</taxon>
        <taxon>Spiralia</taxon>
        <taxon>Lophotrochozoa</taxon>
        <taxon>Mollusca</taxon>
        <taxon>Bivalvia</taxon>
        <taxon>Autobranchia</taxon>
        <taxon>Pteriomorphia</taxon>
        <taxon>Ostreida</taxon>
        <taxon>Ostreoidea</taxon>
        <taxon>Ostreidae</taxon>
        <taxon>Magallana</taxon>
    </lineage>
</organism>
<dbReference type="InterPro" id="IPR003598">
    <property type="entry name" value="Ig_sub2"/>
</dbReference>
<dbReference type="PANTHER" id="PTHR11640:SF31">
    <property type="entry name" value="IRREGULAR CHIASM C-ROUGHEST PROTEIN-RELATED"/>
    <property type="match status" value="1"/>
</dbReference>
<dbReference type="SUPFAM" id="SSF48726">
    <property type="entry name" value="Immunoglobulin"/>
    <property type="match status" value="3"/>
</dbReference>
<evidence type="ECO:0000256" key="6">
    <source>
        <dbReference type="SAM" id="Phobius"/>
    </source>
</evidence>
<accession>A0A8W8MKR7</accession>
<dbReference type="GO" id="GO:0050839">
    <property type="term" value="F:cell adhesion molecule binding"/>
    <property type="evidence" value="ECO:0007669"/>
    <property type="project" value="TreeGrafter"/>
</dbReference>
<dbReference type="SMART" id="SM00409">
    <property type="entry name" value="IG"/>
    <property type="match status" value="2"/>
</dbReference>
<feature type="signal peptide" evidence="7">
    <location>
        <begin position="1"/>
        <end position="23"/>
    </location>
</feature>
<dbReference type="InterPro" id="IPR003599">
    <property type="entry name" value="Ig_sub"/>
</dbReference>
<keyword evidence="6" id="KW-0812">Transmembrane</keyword>
<keyword evidence="3" id="KW-1015">Disulfide bond</keyword>
<evidence type="ECO:0000256" key="4">
    <source>
        <dbReference type="ARBA" id="ARBA00023180"/>
    </source>
</evidence>
<feature type="domain" description="Ig-like" evidence="8">
    <location>
        <begin position="264"/>
        <end position="348"/>
    </location>
</feature>
<keyword evidence="2 6" id="KW-0472">Membrane</keyword>
<dbReference type="EnsemblMetazoa" id="G33949.2">
    <property type="protein sequence ID" value="G33949.2:cds"/>
    <property type="gene ID" value="G33949"/>
</dbReference>
<feature type="chain" id="PRO_5036443541" description="Ig-like domain-containing protein" evidence="7">
    <location>
        <begin position="24"/>
        <end position="443"/>
    </location>
</feature>
<comment type="subcellular location">
    <subcellularLocation>
        <location evidence="1">Membrane</location>
        <topology evidence="1">Single-pass type I membrane protein</topology>
    </subcellularLocation>
</comment>
<keyword evidence="4" id="KW-0325">Glycoprotein</keyword>
<evidence type="ECO:0000313" key="10">
    <source>
        <dbReference type="Proteomes" id="UP000005408"/>
    </source>
</evidence>